<feature type="chain" id="PRO_5046078108" evidence="1">
    <location>
        <begin position="36"/>
        <end position="347"/>
    </location>
</feature>
<protein>
    <submittedName>
        <fullName evidence="2">Lipid A deacylase LpxR family protein</fullName>
    </submittedName>
</protein>
<evidence type="ECO:0000313" key="3">
    <source>
        <dbReference type="Proteomes" id="UP001239019"/>
    </source>
</evidence>
<name>A0ABU0W4R2_9GAMM</name>
<dbReference type="Proteomes" id="UP001239019">
    <property type="component" value="Unassembled WGS sequence"/>
</dbReference>
<keyword evidence="1" id="KW-0732">Signal</keyword>
<dbReference type="InterPro" id="IPR018707">
    <property type="entry name" value="LpxR"/>
</dbReference>
<dbReference type="Pfam" id="PF09982">
    <property type="entry name" value="LpxR"/>
    <property type="match status" value="1"/>
</dbReference>
<accession>A0ABU0W4R2</accession>
<gene>
    <name evidence="2" type="ORF">RBH19_03860</name>
</gene>
<reference evidence="2 3" key="1">
    <citation type="submission" date="2023-08" db="EMBL/GenBank/DDBJ databases">
        <title>Whole-genome sequencing of halo(alkali)philic microorganisms from hypersaline lakes.</title>
        <authorList>
            <person name="Sorokin D.Y."/>
            <person name="Abbas B."/>
            <person name="Merkel A.Y."/>
        </authorList>
    </citation>
    <scope>NUCLEOTIDE SEQUENCE [LARGE SCALE GENOMIC DNA]</scope>
    <source>
        <strain evidence="2 3">AB-CW4</strain>
    </source>
</reference>
<evidence type="ECO:0000256" key="1">
    <source>
        <dbReference type="SAM" id="SignalP"/>
    </source>
</evidence>
<dbReference type="InterPro" id="IPR037107">
    <property type="entry name" value="Put_OMP_sf"/>
</dbReference>
<dbReference type="EMBL" id="JAVDDT010000002">
    <property type="protein sequence ID" value="MDQ2069004.1"/>
    <property type="molecule type" value="Genomic_DNA"/>
</dbReference>
<feature type="signal peptide" evidence="1">
    <location>
        <begin position="1"/>
        <end position="35"/>
    </location>
</feature>
<keyword evidence="3" id="KW-1185">Reference proteome</keyword>
<proteinExistence type="predicted"/>
<evidence type="ECO:0000313" key="2">
    <source>
        <dbReference type="EMBL" id="MDQ2069004.1"/>
    </source>
</evidence>
<dbReference type="Gene3D" id="2.40.128.140">
    <property type="entry name" value="Outer membrane protein"/>
    <property type="match status" value="1"/>
</dbReference>
<sequence>MATDESFESFQPRRPRRRRAGLLLVVLLASLPATAETVPEPLPRQLITVEAENDFFVGQDGGYTNGLRLSWTNLDRELPEWMQNAARAFPLFPDTDEAILWGTSLIQTIFTPESITDPQMPPDDRPYAGWLGLGFHMASVQRRRMDRLTLAVGVVGPASGARRTQTFIHEVLGSDRPVGWETQLPNEAGLLLAYDNALRMNRGPTGNGRYEWEFTPSAGFVLGNIITEGRVGFYHRIGRNIPRDFGPPRISAAPNGSGLFRPLADRGWYAFWGMDLRYVVHNIFLDGSLIQETPSVDSRPWVGEIFGGGALQWGRNRLTYTSVARSREFDSQDLFELYGAVSYSRLF</sequence>
<dbReference type="RefSeq" id="WP_306727499.1">
    <property type="nucleotide sequence ID" value="NZ_JAVDDT010000002.1"/>
</dbReference>
<comment type="caution">
    <text evidence="2">The sequence shown here is derived from an EMBL/GenBank/DDBJ whole genome shotgun (WGS) entry which is preliminary data.</text>
</comment>
<organism evidence="2 3">
    <name type="scientific">Natronospira bacteriovora</name>
    <dbReference type="NCBI Taxonomy" id="3069753"/>
    <lineage>
        <taxon>Bacteria</taxon>
        <taxon>Pseudomonadati</taxon>
        <taxon>Pseudomonadota</taxon>
        <taxon>Gammaproteobacteria</taxon>
        <taxon>Natronospirales</taxon>
        <taxon>Natronospiraceae</taxon>
        <taxon>Natronospira</taxon>
    </lineage>
</organism>